<name>A0A7G2C7A6_9TRYP</name>
<feature type="transmembrane region" description="Helical" evidence="1">
    <location>
        <begin position="183"/>
        <end position="204"/>
    </location>
</feature>
<gene>
    <name evidence="2" type="ORF">ADEAN_000129500</name>
</gene>
<keyword evidence="1" id="KW-0812">Transmembrane</keyword>
<keyword evidence="1" id="KW-1133">Transmembrane helix</keyword>
<keyword evidence="3" id="KW-1185">Reference proteome</keyword>
<protein>
    <submittedName>
        <fullName evidence="2">Uncharacterized protein</fullName>
    </submittedName>
</protein>
<dbReference type="EMBL" id="LR877146">
    <property type="protein sequence ID" value="CAD2213852.1"/>
    <property type="molecule type" value="Genomic_DNA"/>
</dbReference>
<dbReference type="VEuPathDB" id="TriTrypDB:ADEAN_000129500"/>
<dbReference type="Proteomes" id="UP000515908">
    <property type="component" value="Chromosome 02"/>
</dbReference>
<feature type="transmembrane region" description="Helical" evidence="1">
    <location>
        <begin position="115"/>
        <end position="144"/>
    </location>
</feature>
<evidence type="ECO:0000313" key="3">
    <source>
        <dbReference type="Proteomes" id="UP000515908"/>
    </source>
</evidence>
<evidence type="ECO:0000256" key="1">
    <source>
        <dbReference type="SAM" id="Phobius"/>
    </source>
</evidence>
<reference evidence="2 3" key="1">
    <citation type="submission" date="2020-08" db="EMBL/GenBank/DDBJ databases">
        <authorList>
            <person name="Newling K."/>
            <person name="Davey J."/>
            <person name="Forrester S."/>
        </authorList>
    </citation>
    <scope>NUCLEOTIDE SEQUENCE [LARGE SCALE GENOMIC DNA]</scope>
    <source>
        <strain evidence="3">Crithidia deanei Carvalho (ATCC PRA-265)</strain>
    </source>
</reference>
<evidence type="ECO:0000313" key="2">
    <source>
        <dbReference type="EMBL" id="CAD2213852.1"/>
    </source>
</evidence>
<organism evidence="2 3">
    <name type="scientific">Angomonas deanei</name>
    <dbReference type="NCBI Taxonomy" id="59799"/>
    <lineage>
        <taxon>Eukaryota</taxon>
        <taxon>Discoba</taxon>
        <taxon>Euglenozoa</taxon>
        <taxon>Kinetoplastea</taxon>
        <taxon>Metakinetoplastina</taxon>
        <taxon>Trypanosomatida</taxon>
        <taxon>Trypanosomatidae</taxon>
        <taxon>Strigomonadinae</taxon>
        <taxon>Angomonas</taxon>
    </lineage>
</organism>
<accession>A0A7G2C7A6</accession>
<feature type="transmembrane region" description="Helical" evidence="1">
    <location>
        <begin position="60"/>
        <end position="82"/>
    </location>
</feature>
<proteinExistence type="predicted"/>
<keyword evidence="1" id="KW-0472">Membrane</keyword>
<sequence length="270" mass="29664">MAYVPVRDSPAAHSPYGQTHYTAALDITPVYATTPADLSHVLNYYNTRRPSPCCLLSSRAVILTLNSLAFIFSILSIAAPFAKGVPSRYCSPYYYYYYSYSCYEEYDFAFSSDSFLAVIGAIAMVTGFALYIPTLVLSAIFLHIGRQYPERERREAVNQSLSLADHRRRALTRIYCDVNITKALFATTLVSVCLCIAVTVLYFVGWSGTYDDGSQLFGAPVPVVAAVLYLVALILTPIRGATNTSLELPAEARSSNGGEGCCYFKHSEGC</sequence>
<dbReference type="AlphaFoldDB" id="A0A7G2C7A6"/>
<feature type="transmembrane region" description="Helical" evidence="1">
    <location>
        <begin position="216"/>
        <end position="235"/>
    </location>
</feature>